<protein>
    <submittedName>
        <fullName evidence="1">Uncharacterized protein</fullName>
    </submittedName>
</protein>
<reference evidence="1" key="1">
    <citation type="journal article" date="2015" name="Nature">
        <title>Complex archaea that bridge the gap between prokaryotes and eukaryotes.</title>
        <authorList>
            <person name="Spang A."/>
            <person name="Saw J.H."/>
            <person name="Jorgensen S.L."/>
            <person name="Zaremba-Niedzwiedzka K."/>
            <person name="Martijn J."/>
            <person name="Lind A.E."/>
            <person name="van Eijk R."/>
            <person name="Schleper C."/>
            <person name="Guy L."/>
            <person name="Ettema T.J."/>
        </authorList>
    </citation>
    <scope>NUCLEOTIDE SEQUENCE</scope>
</reference>
<gene>
    <name evidence="1" type="ORF">LCGC14_1250950</name>
</gene>
<name>A0A0F9P6Z7_9ZZZZ</name>
<accession>A0A0F9P6Z7</accession>
<dbReference type="AlphaFoldDB" id="A0A0F9P6Z7"/>
<dbReference type="EMBL" id="LAZR01006855">
    <property type="protein sequence ID" value="KKM89207.1"/>
    <property type="molecule type" value="Genomic_DNA"/>
</dbReference>
<comment type="caution">
    <text evidence="1">The sequence shown here is derived from an EMBL/GenBank/DDBJ whole genome shotgun (WGS) entry which is preliminary data.</text>
</comment>
<evidence type="ECO:0000313" key="1">
    <source>
        <dbReference type="EMBL" id="KKM89207.1"/>
    </source>
</evidence>
<sequence length="136" mass="14084">MVGIALPAPSGGLIYVGSDTERSIGSSTTETEIASVIIPANTVTTRIEVKVAIKVLGSGNDAFFRLKIGADGSEVLKQVVRLSGRVGDARENGGALLFYDSTQTWSNEISVIVTAQNNQPGAGDVATCLQLGVIGY</sequence>
<organism evidence="1">
    <name type="scientific">marine sediment metagenome</name>
    <dbReference type="NCBI Taxonomy" id="412755"/>
    <lineage>
        <taxon>unclassified sequences</taxon>
        <taxon>metagenomes</taxon>
        <taxon>ecological metagenomes</taxon>
    </lineage>
</organism>
<proteinExistence type="predicted"/>